<comment type="cofactor">
    <cofactor evidence="1 13">
        <name>heme</name>
        <dbReference type="ChEBI" id="CHEBI:30413"/>
    </cofactor>
</comment>
<dbReference type="InterPro" id="IPR001128">
    <property type="entry name" value="Cyt_P450"/>
</dbReference>
<dbReference type="GO" id="GO:0004497">
    <property type="term" value="F:monooxygenase activity"/>
    <property type="evidence" value="ECO:0007669"/>
    <property type="project" value="UniProtKB-KW"/>
</dbReference>
<dbReference type="SUPFAM" id="SSF48264">
    <property type="entry name" value="Cytochrome P450"/>
    <property type="match status" value="1"/>
</dbReference>
<keyword evidence="7 13" id="KW-0479">Metal-binding</keyword>
<dbReference type="InterPro" id="IPR050121">
    <property type="entry name" value="Cytochrome_P450_monoxygenase"/>
</dbReference>
<evidence type="ECO:0000256" key="5">
    <source>
        <dbReference type="ARBA" id="ARBA00022617"/>
    </source>
</evidence>
<keyword evidence="9 14" id="KW-0560">Oxidoreductase</keyword>
<evidence type="ECO:0000313" key="17">
    <source>
        <dbReference type="Proteomes" id="UP000613580"/>
    </source>
</evidence>
<evidence type="ECO:0000256" key="12">
    <source>
        <dbReference type="ARBA" id="ARBA00023136"/>
    </source>
</evidence>
<evidence type="ECO:0000256" key="4">
    <source>
        <dbReference type="ARBA" id="ARBA00010617"/>
    </source>
</evidence>
<dbReference type="PANTHER" id="PTHR24305">
    <property type="entry name" value="CYTOCHROME P450"/>
    <property type="match status" value="1"/>
</dbReference>
<comment type="pathway">
    <text evidence="3">Secondary metabolite biosynthesis; terpenoid biosynthesis.</text>
</comment>
<evidence type="ECO:0000313" key="16">
    <source>
        <dbReference type="EMBL" id="KAF7318169.1"/>
    </source>
</evidence>
<dbReference type="PRINTS" id="PR00385">
    <property type="entry name" value="P450"/>
</dbReference>
<evidence type="ECO:0000256" key="13">
    <source>
        <dbReference type="PIRSR" id="PIRSR602401-1"/>
    </source>
</evidence>
<evidence type="ECO:0000256" key="6">
    <source>
        <dbReference type="ARBA" id="ARBA00022692"/>
    </source>
</evidence>
<dbReference type="GO" id="GO:0020037">
    <property type="term" value="F:heme binding"/>
    <property type="evidence" value="ECO:0007669"/>
    <property type="project" value="InterPro"/>
</dbReference>
<proteinExistence type="inferred from homology"/>
<accession>A0A8H6TJ77</accession>
<organism evidence="16 17">
    <name type="scientific">Mycena chlorophos</name>
    <name type="common">Agaric fungus</name>
    <name type="synonym">Agaricus chlorophos</name>
    <dbReference type="NCBI Taxonomy" id="658473"/>
    <lineage>
        <taxon>Eukaryota</taxon>
        <taxon>Fungi</taxon>
        <taxon>Dikarya</taxon>
        <taxon>Basidiomycota</taxon>
        <taxon>Agaricomycotina</taxon>
        <taxon>Agaricomycetes</taxon>
        <taxon>Agaricomycetidae</taxon>
        <taxon>Agaricales</taxon>
        <taxon>Marasmiineae</taxon>
        <taxon>Mycenaceae</taxon>
        <taxon>Mycena</taxon>
    </lineage>
</organism>
<keyword evidence="8" id="KW-1133">Transmembrane helix</keyword>
<dbReference type="InterPro" id="IPR017972">
    <property type="entry name" value="Cyt_P450_CS"/>
</dbReference>
<keyword evidence="6" id="KW-0812">Transmembrane</keyword>
<keyword evidence="5 13" id="KW-0349">Heme</keyword>
<dbReference type="GO" id="GO:0005506">
    <property type="term" value="F:iron ion binding"/>
    <property type="evidence" value="ECO:0007669"/>
    <property type="project" value="InterPro"/>
</dbReference>
<dbReference type="GO" id="GO:0016705">
    <property type="term" value="F:oxidoreductase activity, acting on paired donors, with incorporation or reduction of molecular oxygen"/>
    <property type="evidence" value="ECO:0007669"/>
    <property type="project" value="InterPro"/>
</dbReference>
<evidence type="ECO:0000256" key="9">
    <source>
        <dbReference type="ARBA" id="ARBA00023002"/>
    </source>
</evidence>
<comment type="similarity">
    <text evidence="4 14">Belongs to the cytochrome P450 family.</text>
</comment>
<dbReference type="InterPro" id="IPR002401">
    <property type="entry name" value="Cyt_P450_E_grp-I"/>
</dbReference>
<evidence type="ECO:0000256" key="1">
    <source>
        <dbReference type="ARBA" id="ARBA00001971"/>
    </source>
</evidence>
<dbReference type="GO" id="GO:0016020">
    <property type="term" value="C:membrane"/>
    <property type="evidence" value="ECO:0007669"/>
    <property type="project" value="UniProtKB-SubCell"/>
</dbReference>
<dbReference type="Pfam" id="PF00067">
    <property type="entry name" value="p450"/>
    <property type="match status" value="1"/>
</dbReference>
<dbReference type="Gene3D" id="1.10.630.10">
    <property type="entry name" value="Cytochrome P450"/>
    <property type="match status" value="1"/>
</dbReference>
<evidence type="ECO:0000256" key="14">
    <source>
        <dbReference type="RuleBase" id="RU000461"/>
    </source>
</evidence>
<evidence type="ECO:0000256" key="15">
    <source>
        <dbReference type="SAM" id="SignalP"/>
    </source>
</evidence>
<dbReference type="AlphaFoldDB" id="A0A8H6TJ77"/>
<evidence type="ECO:0000256" key="7">
    <source>
        <dbReference type="ARBA" id="ARBA00022723"/>
    </source>
</evidence>
<evidence type="ECO:0000256" key="8">
    <source>
        <dbReference type="ARBA" id="ARBA00022989"/>
    </source>
</evidence>
<dbReference type="EMBL" id="JACAZE010000004">
    <property type="protein sequence ID" value="KAF7318169.1"/>
    <property type="molecule type" value="Genomic_DNA"/>
</dbReference>
<evidence type="ECO:0000256" key="2">
    <source>
        <dbReference type="ARBA" id="ARBA00004370"/>
    </source>
</evidence>
<keyword evidence="17" id="KW-1185">Reference proteome</keyword>
<dbReference type="Proteomes" id="UP000613580">
    <property type="component" value="Unassembled WGS sequence"/>
</dbReference>
<protein>
    <submittedName>
        <fullName evidence="16">Cytochrome P450</fullName>
    </submittedName>
</protein>
<dbReference type="OrthoDB" id="1470350at2759"/>
<sequence length="557" mass="61948">MSATLLGLVLLVVLWLCSKLLSSSRSVKTTKLKGPPSPSWFLGLTQFIAQTRAADADREMSDVYEDWAAQYGPVYQFPVALGRNKIVLTDPKAVVHFYSSERAVYVKTENDRLFIGKIFGRGVLWAEGEMHKRQRKALTPAFSNAAIRRLTDVFFDSAHKLKSFWDATLENSTDGSAIIEVQEWMNRVALDSIGIAGFSHDFAYLEGKSSPVTRAFEALQTIPSSIIADLVFVISATFPFVLNLPTDRMRLFWELRRSLNVIAERLLESTRREKEGGVAEEFTDKSIIGLLLKSEMATAELHMTQEEIVAQNVLLLAGYETTSVSLTWALLELARRPEMQDKLRQELLSKFPTSDPTWDQLVSTSELPYLDAVVQETLRTHPPVAETPRIAGCDDVIPLGTPIVDASGQTITSLTIAKGTALVAPIRAINRSEALWGPQAKEFIPERWLSDIDVPAKDLQGHRHLLTFHDGPRTCLGKAFALCTCRLGRLSDFELSCSLYSGIQGTPQSVLSVLIRNYIFELPDPAVKIQTHVAIVPRPKVAGESGARVPMRVRRVE</sequence>
<evidence type="ECO:0000256" key="10">
    <source>
        <dbReference type="ARBA" id="ARBA00023004"/>
    </source>
</evidence>
<feature type="binding site" description="axial binding residue" evidence="13">
    <location>
        <position position="475"/>
    </location>
    <ligand>
        <name>heme</name>
        <dbReference type="ChEBI" id="CHEBI:30413"/>
    </ligand>
    <ligandPart>
        <name>Fe</name>
        <dbReference type="ChEBI" id="CHEBI:18248"/>
    </ligandPart>
</feature>
<dbReference type="InterPro" id="IPR036396">
    <property type="entry name" value="Cyt_P450_sf"/>
</dbReference>
<comment type="caution">
    <text evidence="16">The sequence shown here is derived from an EMBL/GenBank/DDBJ whole genome shotgun (WGS) entry which is preliminary data.</text>
</comment>
<evidence type="ECO:0000256" key="3">
    <source>
        <dbReference type="ARBA" id="ARBA00004721"/>
    </source>
</evidence>
<dbReference type="PROSITE" id="PS00086">
    <property type="entry name" value="CYTOCHROME_P450"/>
    <property type="match status" value="1"/>
</dbReference>
<gene>
    <name evidence="16" type="ORF">HMN09_00325100</name>
</gene>
<keyword evidence="15" id="KW-0732">Signal</keyword>
<feature type="signal peptide" evidence="15">
    <location>
        <begin position="1"/>
        <end position="22"/>
    </location>
</feature>
<keyword evidence="11 14" id="KW-0503">Monooxygenase</keyword>
<keyword evidence="10 13" id="KW-0408">Iron</keyword>
<dbReference type="PRINTS" id="PR00463">
    <property type="entry name" value="EP450I"/>
</dbReference>
<dbReference type="PANTHER" id="PTHR24305:SF166">
    <property type="entry name" value="CYTOCHROME P450 12A4, MITOCHONDRIAL-RELATED"/>
    <property type="match status" value="1"/>
</dbReference>
<reference evidence="16" key="1">
    <citation type="submission" date="2020-05" db="EMBL/GenBank/DDBJ databases">
        <title>Mycena genomes resolve the evolution of fungal bioluminescence.</title>
        <authorList>
            <person name="Tsai I.J."/>
        </authorList>
    </citation>
    <scope>NUCLEOTIDE SEQUENCE</scope>
    <source>
        <strain evidence="16">110903Hualien_Pintung</strain>
    </source>
</reference>
<feature type="chain" id="PRO_5034302676" evidence="15">
    <location>
        <begin position="23"/>
        <end position="557"/>
    </location>
</feature>
<keyword evidence="12" id="KW-0472">Membrane</keyword>
<comment type="subcellular location">
    <subcellularLocation>
        <location evidence="2">Membrane</location>
    </subcellularLocation>
</comment>
<name>A0A8H6TJ77_MYCCL</name>
<evidence type="ECO:0000256" key="11">
    <source>
        <dbReference type="ARBA" id="ARBA00023033"/>
    </source>
</evidence>